<dbReference type="GO" id="GO:0046982">
    <property type="term" value="F:protein heterodimerization activity"/>
    <property type="evidence" value="ECO:0007669"/>
    <property type="project" value="InterPro"/>
</dbReference>
<reference evidence="2 3" key="1">
    <citation type="journal article" date="2018" name="Biotechnol. Biofuels">
        <title>Integrative visual omics of the white-rot fungus Polyporus brumalis exposes the biotechnological potential of its oxidative enzymes for delignifying raw plant biomass.</title>
        <authorList>
            <person name="Miyauchi S."/>
            <person name="Rancon A."/>
            <person name="Drula E."/>
            <person name="Hage H."/>
            <person name="Chaduli D."/>
            <person name="Favel A."/>
            <person name="Grisel S."/>
            <person name="Henrissat B."/>
            <person name="Herpoel-Gimbert I."/>
            <person name="Ruiz-Duenas F.J."/>
            <person name="Chevret D."/>
            <person name="Hainaut M."/>
            <person name="Lin J."/>
            <person name="Wang M."/>
            <person name="Pangilinan J."/>
            <person name="Lipzen A."/>
            <person name="Lesage-Meessen L."/>
            <person name="Navarro D."/>
            <person name="Riley R."/>
            <person name="Grigoriev I.V."/>
            <person name="Zhou S."/>
            <person name="Raouche S."/>
            <person name="Rosso M.N."/>
        </authorList>
    </citation>
    <scope>NUCLEOTIDE SEQUENCE [LARGE SCALE GENOMIC DNA]</scope>
    <source>
        <strain evidence="2 3">BRFM 1820</strain>
    </source>
</reference>
<proteinExistence type="predicted"/>
<dbReference type="OrthoDB" id="5382203at2759"/>
<evidence type="ECO:0000313" key="2">
    <source>
        <dbReference type="EMBL" id="RDX49682.1"/>
    </source>
</evidence>
<name>A0A371DB19_9APHY</name>
<feature type="compositionally biased region" description="Polar residues" evidence="1">
    <location>
        <begin position="94"/>
        <end position="109"/>
    </location>
</feature>
<protein>
    <submittedName>
        <fullName evidence="2">Uncharacterized protein</fullName>
    </submittedName>
</protein>
<evidence type="ECO:0000256" key="1">
    <source>
        <dbReference type="SAM" id="MobiDB-lite"/>
    </source>
</evidence>
<feature type="region of interest" description="Disordered" evidence="1">
    <location>
        <begin position="88"/>
        <end position="109"/>
    </location>
</feature>
<keyword evidence="3" id="KW-1185">Reference proteome</keyword>
<dbReference type="Proteomes" id="UP000256964">
    <property type="component" value="Unassembled WGS sequence"/>
</dbReference>
<accession>A0A371DB19</accession>
<evidence type="ECO:0000313" key="3">
    <source>
        <dbReference type="Proteomes" id="UP000256964"/>
    </source>
</evidence>
<sequence length="109" mass="12067">MSIQCPTYISTRSAEVILSDVRPIKLKPEALHSVNVLLDEVLYSILSVSRSLATEKIKAALLKVLPTSLGKEALLEAEVELKAYWDRTGGRASSPRTSSSDFDLQWSFE</sequence>
<dbReference type="Gene3D" id="1.10.20.10">
    <property type="entry name" value="Histone, subunit A"/>
    <property type="match status" value="1"/>
</dbReference>
<dbReference type="AlphaFoldDB" id="A0A371DB19"/>
<organism evidence="2 3">
    <name type="scientific">Lentinus brumalis</name>
    <dbReference type="NCBI Taxonomy" id="2498619"/>
    <lineage>
        <taxon>Eukaryota</taxon>
        <taxon>Fungi</taxon>
        <taxon>Dikarya</taxon>
        <taxon>Basidiomycota</taxon>
        <taxon>Agaricomycotina</taxon>
        <taxon>Agaricomycetes</taxon>
        <taxon>Polyporales</taxon>
        <taxon>Polyporaceae</taxon>
        <taxon>Lentinus</taxon>
    </lineage>
</organism>
<gene>
    <name evidence="2" type="ORF">OH76DRAFT_1418212</name>
</gene>
<dbReference type="STRING" id="139420.A0A371DB19"/>
<dbReference type="EMBL" id="KZ857403">
    <property type="protein sequence ID" value="RDX49682.1"/>
    <property type="molecule type" value="Genomic_DNA"/>
</dbReference>
<feature type="non-terminal residue" evidence="2">
    <location>
        <position position="109"/>
    </location>
</feature>
<dbReference type="InterPro" id="IPR009072">
    <property type="entry name" value="Histone-fold"/>
</dbReference>